<protein>
    <submittedName>
        <fullName evidence="3">Mitochondrial fission process protein 1</fullName>
    </submittedName>
</protein>
<dbReference type="Gene3D" id="3.60.10.10">
    <property type="entry name" value="Endonuclease/exonuclease/phosphatase"/>
    <property type="match status" value="1"/>
</dbReference>
<reference evidence="4" key="2">
    <citation type="submission" date="2017-12" db="EMBL/GenBank/DDBJ databases">
        <title>Genome sequence of the Bar-tailed Godwit (Limosa lapponica baueri).</title>
        <authorList>
            <person name="Lima N.C.B."/>
            <person name="Parody-Merino A.M."/>
            <person name="Battley P.F."/>
            <person name="Fidler A.E."/>
            <person name="Prosdocimi F."/>
        </authorList>
    </citation>
    <scope>NUCLEOTIDE SEQUENCE [LARGE SCALE GENOMIC DNA]</scope>
</reference>
<dbReference type="Proteomes" id="UP000233556">
    <property type="component" value="Unassembled WGS sequence"/>
</dbReference>
<dbReference type="GO" id="GO:0031012">
    <property type="term" value="C:extracellular matrix"/>
    <property type="evidence" value="ECO:0007669"/>
    <property type="project" value="TreeGrafter"/>
</dbReference>
<feature type="compositionally biased region" description="Basic and acidic residues" evidence="1">
    <location>
        <begin position="13"/>
        <end position="63"/>
    </location>
</feature>
<sequence>MRGEGQITGPVKIKPEESMPRFEGGHISEDSHSDISSEKGDRRLEITAREQWENPFLEGEKGTRLRVNKAHGQSFKPKVKGDGDKTRPAGNEPECQGPKMGVKSVDQVKCIYANARSMGIKQDELEAIVRQDNYDIVAITETWWDDGHGWNAAMSGYKLFRRNRQGRRGGCVALYIRELFDSIEIDSSDEEVECLWVRVKGKANKGDFVLGVCYRPPNQDEQVDEVFCKRLAAASQTPALVLVGDFNLPDICWKYNTAESRQVRRFLECMEDNFLTQMIAMRSNSRVAEDCMERPTKVKRDQWWMRWLANSGDTKKVSLAP</sequence>
<dbReference type="OrthoDB" id="9393271at2759"/>
<keyword evidence="4" id="KW-1185">Reference proteome</keyword>
<evidence type="ECO:0000256" key="1">
    <source>
        <dbReference type="SAM" id="MobiDB-lite"/>
    </source>
</evidence>
<dbReference type="GO" id="GO:0061343">
    <property type="term" value="P:cell adhesion involved in heart morphogenesis"/>
    <property type="evidence" value="ECO:0007669"/>
    <property type="project" value="TreeGrafter"/>
</dbReference>
<dbReference type="SUPFAM" id="SSF56219">
    <property type="entry name" value="DNase I-like"/>
    <property type="match status" value="1"/>
</dbReference>
<dbReference type="Pfam" id="PF03372">
    <property type="entry name" value="Exo_endo_phos"/>
    <property type="match status" value="1"/>
</dbReference>
<gene>
    <name evidence="3" type="ORF">llap_4536</name>
</gene>
<reference evidence="4" key="1">
    <citation type="submission" date="2017-11" db="EMBL/GenBank/DDBJ databases">
        <authorList>
            <person name="Lima N.C."/>
            <person name="Parody-Merino A.M."/>
            <person name="Battley P.F."/>
            <person name="Fidler A.E."/>
            <person name="Prosdocimi F."/>
        </authorList>
    </citation>
    <scope>NUCLEOTIDE SEQUENCE [LARGE SCALE GENOMIC DNA]</scope>
</reference>
<dbReference type="AlphaFoldDB" id="A0A2I0UGI9"/>
<evidence type="ECO:0000313" key="3">
    <source>
        <dbReference type="EMBL" id="PKU45166.1"/>
    </source>
</evidence>
<dbReference type="PANTHER" id="PTHR33395">
    <property type="entry name" value="TRANSCRIPTASE, PUTATIVE-RELATED-RELATED"/>
    <property type="match status" value="1"/>
</dbReference>
<evidence type="ECO:0000259" key="2">
    <source>
        <dbReference type="Pfam" id="PF03372"/>
    </source>
</evidence>
<dbReference type="InterPro" id="IPR005135">
    <property type="entry name" value="Endo/exonuclease/phosphatase"/>
</dbReference>
<dbReference type="InterPro" id="IPR036691">
    <property type="entry name" value="Endo/exonu/phosph_ase_sf"/>
</dbReference>
<dbReference type="PANTHER" id="PTHR33395:SF22">
    <property type="entry name" value="REVERSE TRANSCRIPTASE DOMAIN-CONTAINING PROTEIN"/>
    <property type="match status" value="1"/>
</dbReference>
<accession>A0A2I0UGI9</accession>
<feature type="region of interest" description="Disordered" evidence="1">
    <location>
        <begin position="1"/>
        <end position="100"/>
    </location>
</feature>
<proteinExistence type="predicted"/>
<dbReference type="GO" id="GO:0003824">
    <property type="term" value="F:catalytic activity"/>
    <property type="evidence" value="ECO:0007669"/>
    <property type="project" value="InterPro"/>
</dbReference>
<name>A0A2I0UGI9_LIMLA</name>
<organism evidence="3 4">
    <name type="scientific">Limosa lapponica baueri</name>
    <dbReference type="NCBI Taxonomy" id="1758121"/>
    <lineage>
        <taxon>Eukaryota</taxon>
        <taxon>Metazoa</taxon>
        <taxon>Chordata</taxon>
        <taxon>Craniata</taxon>
        <taxon>Vertebrata</taxon>
        <taxon>Euteleostomi</taxon>
        <taxon>Archelosauria</taxon>
        <taxon>Archosauria</taxon>
        <taxon>Dinosauria</taxon>
        <taxon>Saurischia</taxon>
        <taxon>Theropoda</taxon>
        <taxon>Coelurosauria</taxon>
        <taxon>Aves</taxon>
        <taxon>Neognathae</taxon>
        <taxon>Neoaves</taxon>
        <taxon>Charadriiformes</taxon>
        <taxon>Scolopacidae</taxon>
        <taxon>Limosa</taxon>
    </lineage>
</organism>
<dbReference type="GO" id="GO:0007508">
    <property type="term" value="P:larval heart development"/>
    <property type="evidence" value="ECO:0007669"/>
    <property type="project" value="TreeGrafter"/>
</dbReference>
<dbReference type="EMBL" id="KZ505776">
    <property type="protein sequence ID" value="PKU45166.1"/>
    <property type="molecule type" value="Genomic_DNA"/>
</dbReference>
<evidence type="ECO:0000313" key="4">
    <source>
        <dbReference type="Proteomes" id="UP000233556"/>
    </source>
</evidence>
<feature type="domain" description="Endonuclease/exonuclease/phosphatase" evidence="2">
    <location>
        <begin position="114"/>
        <end position="265"/>
    </location>
</feature>